<feature type="domain" description="ABC transporter" evidence="13">
    <location>
        <begin position="449"/>
        <end position="683"/>
    </location>
</feature>
<dbReference type="SUPFAM" id="SSF90123">
    <property type="entry name" value="ABC transporter transmembrane region"/>
    <property type="match status" value="1"/>
</dbReference>
<sequence>MTEQNNQTAQNNQAQSASATKNAFGNRKPGIGKPAPGTIKRIFGYILQYKVHVVVIVVCILVGAAAQAGSALFLQTLIDTYILPMVGQANPDWGPLLRAITLIGCLYVAGIFCGWLWQWLVVAVEQGTLKKIRDDMFAHQQRLPIRYFDTNEHGDIMSRYTNDTDTLRQAISQSFPQMFAAAISSIAAVISMLWLSVPITAFVLLFTVMLFMIIRAIVGRAGRYFVKQQHWLGDVNAFVEESVNGQKVIKVFNHEDTTQKTFDQKNQELFEASAEANTWGNVTMPVVGNMGYMLYILLAIIGGAMALAGVGNFGLSGAGPLTLGTLISLLTLSRSFINPIGQVSMQLNMVMMALAGASRIFQLMDEPVETDGGTVTLVNVELGEDGRTMTETDRETGHWAWKREEGDDGTRSLRAAEKLHGKAREVAVKARESAITSPDGRLTLLRGDVRFTNVTFGYNPDKPVLHDITWFAKPGQKIALVGATGAGKTTVTNLINRFYDIQEGQILYDGISIKGIRKPDLRRSLGVVLQDVTLFTGTVMDNIRYGRLDATDEECIEAARLVNADSFIRMLPQGYQTVLEGDGSGLSQGQRQLISIARAAVADPPALILDEATSSIDTRTEEVVQAGMDNLMKGRTVFVIAHRLSTVRNSDVIMVLDHGNIIERGSHDELIAQKGEYYQLYTGAVELD</sequence>
<keyword evidence="16" id="KW-1185">Reference proteome</keyword>
<dbReference type="SUPFAM" id="SSF52540">
    <property type="entry name" value="P-loop containing nucleoside triphosphate hydrolases"/>
    <property type="match status" value="1"/>
</dbReference>
<evidence type="ECO:0000256" key="2">
    <source>
        <dbReference type="ARBA" id="ARBA00022448"/>
    </source>
</evidence>
<dbReference type="PANTHER" id="PTHR43394">
    <property type="entry name" value="ATP-DEPENDENT PERMEASE MDL1, MITOCHONDRIAL"/>
    <property type="match status" value="1"/>
</dbReference>
<evidence type="ECO:0000256" key="8">
    <source>
        <dbReference type="ARBA" id="ARBA00055053"/>
    </source>
</evidence>
<dbReference type="SMART" id="SM00382">
    <property type="entry name" value="AAA"/>
    <property type="match status" value="1"/>
</dbReference>
<feature type="compositionally biased region" description="Low complexity" evidence="11">
    <location>
        <begin position="1"/>
        <end position="23"/>
    </location>
</feature>
<dbReference type="PROSITE" id="PS50893">
    <property type="entry name" value="ABC_TRANSPORTER_2"/>
    <property type="match status" value="1"/>
</dbReference>
<dbReference type="PROSITE" id="PS50929">
    <property type="entry name" value="ABC_TM1F"/>
    <property type="match status" value="1"/>
</dbReference>
<dbReference type="GO" id="GO:0015421">
    <property type="term" value="F:ABC-type oligopeptide transporter activity"/>
    <property type="evidence" value="ECO:0007669"/>
    <property type="project" value="TreeGrafter"/>
</dbReference>
<dbReference type="InterPro" id="IPR003593">
    <property type="entry name" value="AAA+_ATPase"/>
</dbReference>
<feature type="transmembrane region" description="Helical" evidence="12">
    <location>
        <begin position="98"/>
        <end position="124"/>
    </location>
</feature>
<dbReference type="InterPro" id="IPR039421">
    <property type="entry name" value="Type_1_exporter"/>
</dbReference>
<feature type="transmembrane region" description="Helical" evidence="12">
    <location>
        <begin position="292"/>
        <end position="311"/>
    </location>
</feature>
<evidence type="ECO:0000256" key="10">
    <source>
        <dbReference type="ARBA" id="ARBA00071747"/>
    </source>
</evidence>
<protein>
    <recommendedName>
        <fullName evidence="10">Fatty acid ABC transporter ATP-binding/permease protein</fullName>
    </recommendedName>
</protein>
<dbReference type="CDD" id="cd18547">
    <property type="entry name" value="ABC_6TM_Tm288_like"/>
    <property type="match status" value="1"/>
</dbReference>
<evidence type="ECO:0000313" key="15">
    <source>
        <dbReference type="EMBL" id="OZG59043.1"/>
    </source>
</evidence>
<gene>
    <name evidence="15" type="ORF">BTIS_0196</name>
</gene>
<keyword evidence="6 12" id="KW-1133">Transmembrane helix</keyword>
<reference evidence="15 16" key="1">
    <citation type="journal article" date="2017" name="BMC Genomics">
        <title>Comparative genomic and phylogenomic analyses of the Bifidobacteriaceae family.</title>
        <authorList>
            <person name="Lugli G.A."/>
            <person name="Milani C."/>
            <person name="Turroni F."/>
            <person name="Duranti S."/>
            <person name="Mancabelli L."/>
            <person name="Mangifesta M."/>
            <person name="Ferrario C."/>
            <person name="Modesto M."/>
            <person name="Mattarelli P."/>
            <person name="Jiri K."/>
            <person name="van Sinderen D."/>
            <person name="Ventura M."/>
        </authorList>
    </citation>
    <scope>NUCLEOTIDE SEQUENCE [LARGE SCALE GENOMIC DNA]</scope>
    <source>
        <strain evidence="15 16">DSM 100201</strain>
    </source>
</reference>
<evidence type="ECO:0000256" key="1">
    <source>
        <dbReference type="ARBA" id="ARBA00004651"/>
    </source>
</evidence>
<dbReference type="CDD" id="cd03254">
    <property type="entry name" value="ABCC_Glucan_exporter_like"/>
    <property type="match status" value="1"/>
</dbReference>
<evidence type="ECO:0000256" key="7">
    <source>
        <dbReference type="ARBA" id="ARBA00023136"/>
    </source>
</evidence>
<dbReference type="FunFam" id="3.40.50.300:FF:000287">
    <property type="entry name" value="Multidrug ABC transporter ATP-binding protein"/>
    <property type="match status" value="1"/>
</dbReference>
<dbReference type="InterPro" id="IPR017871">
    <property type="entry name" value="ABC_transporter-like_CS"/>
</dbReference>
<dbReference type="GO" id="GO:0016887">
    <property type="term" value="F:ATP hydrolysis activity"/>
    <property type="evidence" value="ECO:0007669"/>
    <property type="project" value="InterPro"/>
</dbReference>
<dbReference type="PANTHER" id="PTHR43394:SF1">
    <property type="entry name" value="ATP-BINDING CASSETTE SUB-FAMILY B MEMBER 10, MITOCHONDRIAL"/>
    <property type="match status" value="1"/>
</dbReference>
<feature type="transmembrane region" description="Helical" evidence="12">
    <location>
        <begin position="178"/>
        <end position="195"/>
    </location>
</feature>
<dbReference type="InterPro" id="IPR003439">
    <property type="entry name" value="ABC_transporter-like_ATP-bd"/>
</dbReference>
<feature type="domain" description="ABC transmembrane type-1" evidence="14">
    <location>
        <begin position="54"/>
        <end position="352"/>
    </location>
</feature>
<evidence type="ECO:0000256" key="4">
    <source>
        <dbReference type="ARBA" id="ARBA00022741"/>
    </source>
</evidence>
<dbReference type="Pfam" id="PF00005">
    <property type="entry name" value="ABC_tran"/>
    <property type="match status" value="1"/>
</dbReference>
<dbReference type="Proteomes" id="UP000216444">
    <property type="component" value="Unassembled WGS sequence"/>
</dbReference>
<keyword evidence="7 12" id="KW-0472">Membrane</keyword>
<dbReference type="Gene3D" id="3.40.50.300">
    <property type="entry name" value="P-loop containing nucleotide triphosphate hydrolases"/>
    <property type="match status" value="1"/>
</dbReference>
<evidence type="ECO:0000256" key="5">
    <source>
        <dbReference type="ARBA" id="ARBA00022840"/>
    </source>
</evidence>
<evidence type="ECO:0000256" key="3">
    <source>
        <dbReference type="ARBA" id="ARBA00022692"/>
    </source>
</evidence>
<feature type="region of interest" description="Disordered" evidence="11">
    <location>
        <begin position="1"/>
        <end position="32"/>
    </location>
</feature>
<dbReference type="EMBL" id="MWWV01000002">
    <property type="protein sequence ID" value="OZG59043.1"/>
    <property type="molecule type" value="Genomic_DNA"/>
</dbReference>
<comment type="caution">
    <text evidence="15">The sequence shown here is derived from an EMBL/GenBank/DDBJ whole genome shotgun (WGS) entry which is preliminary data.</text>
</comment>
<dbReference type="Gene3D" id="1.20.1560.10">
    <property type="entry name" value="ABC transporter type 1, transmembrane domain"/>
    <property type="match status" value="1"/>
</dbReference>
<dbReference type="Pfam" id="PF00664">
    <property type="entry name" value="ABC_membrane"/>
    <property type="match status" value="1"/>
</dbReference>
<evidence type="ECO:0000259" key="14">
    <source>
        <dbReference type="PROSITE" id="PS50929"/>
    </source>
</evidence>
<name>A0A261FJ92_9BIFI</name>
<comment type="similarity">
    <text evidence="9">Belongs to the ABC transporter superfamily. Lipid exporter (TC 3.A.1.106) family.</text>
</comment>
<feature type="transmembrane region" description="Helical" evidence="12">
    <location>
        <begin position="201"/>
        <end position="218"/>
    </location>
</feature>
<comment type="subcellular location">
    <subcellularLocation>
        <location evidence="1">Cell membrane</location>
        <topology evidence="1">Multi-pass membrane protein</topology>
    </subcellularLocation>
</comment>
<keyword evidence="2" id="KW-0813">Transport</keyword>
<dbReference type="GO" id="GO:0005524">
    <property type="term" value="F:ATP binding"/>
    <property type="evidence" value="ECO:0007669"/>
    <property type="project" value="UniProtKB-KW"/>
</dbReference>
<dbReference type="RefSeq" id="WP_094661808.1">
    <property type="nucleotide sequence ID" value="NZ_MWWV01000002.1"/>
</dbReference>
<dbReference type="PROSITE" id="PS00211">
    <property type="entry name" value="ABC_TRANSPORTER_1"/>
    <property type="match status" value="1"/>
</dbReference>
<comment type="function">
    <text evidence="8">ABC transporter involved in fatty acid import. Transmembrane domains (TMD) form a pore in the membrane and the ATP-binding domain (NBD) is responsible for energy generation.</text>
</comment>
<dbReference type="AlphaFoldDB" id="A0A261FJ92"/>
<keyword evidence="4" id="KW-0547">Nucleotide-binding</keyword>
<feature type="transmembrane region" description="Helical" evidence="12">
    <location>
        <begin position="51"/>
        <end position="78"/>
    </location>
</feature>
<evidence type="ECO:0000256" key="6">
    <source>
        <dbReference type="ARBA" id="ARBA00022989"/>
    </source>
</evidence>
<accession>A0A261FJ92</accession>
<organism evidence="15 16">
    <name type="scientific">Bifidobacterium tissieri</name>
    <dbReference type="NCBI Taxonomy" id="1630162"/>
    <lineage>
        <taxon>Bacteria</taxon>
        <taxon>Bacillati</taxon>
        <taxon>Actinomycetota</taxon>
        <taxon>Actinomycetes</taxon>
        <taxon>Bifidobacteriales</taxon>
        <taxon>Bifidobacteriaceae</taxon>
        <taxon>Bifidobacterium</taxon>
    </lineage>
</organism>
<dbReference type="InterPro" id="IPR011527">
    <property type="entry name" value="ABC1_TM_dom"/>
</dbReference>
<evidence type="ECO:0000313" key="16">
    <source>
        <dbReference type="Proteomes" id="UP000216444"/>
    </source>
</evidence>
<evidence type="ECO:0000259" key="13">
    <source>
        <dbReference type="PROSITE" id="PS50893"/>
    </source>
</evidence>
<dbReference type="InterPro" id="IPR027417">
    <property type="entry name" value="P-loop_NTPase"/>
</dbReference>
<keyword evidence="5" id="KW-0067">ATP-binding</keyword>
<evidence type="ECO:0000256" key="9">
    <source>
        <dbReference type="ARBA" id="ARBA00061644"/>
    </source>
</evidence>
<dbReference type="GO" id="GO:0005886">
    <property type="term" value="C:plasma membrane"/>
    <property type="evidence" value="ECO:0007669"/>
    <property type="project" value="UniProtKB-SubCell"/>
</dbReference>
<keyword evidence="3 12" id="KW-0812">Transmembrane</keyword>
<proteinExistence type="inferred from homology"/>
<evidence type="ECO:0000256" key="11">
    <source>
        <dbReference type="SAM" id="MobiDB-lite"/>
    </source>
</evidence>
<dbReference type="InterPro" id="IPR036640">
    <property type="entry name" value="ABC1_TM_sf"/>
</dbReference>
<evidence type="ECO:0000256" key="12">
    <source>
        <dbReference type="SAM" id="Phobius"/>
    </source>
</evidence>